<protein>
    <submittedName>
        <fullName evidence="1">Uncharacterized protein</fullName>
    </submittedName>
</protein>
<name>D3KGX5_GIAIC</name>
<sequence length="416" mass="46666">MRKVDVLVIGSGSKAIAVADHALSLGLSTAIASTESVTTGNQQPMHEIYECATLSLDVKSRILQAEGGAYRVELGFVSLIIAPEPAVGLQAKNSNLHESLENSIHTLRKDDDQCHERFFTDECMEILIIRNAQIITEPNSLLNLCSPSVLEYLRASANLKIHIYDFNRGDNPDNLLETCQIYRPIDPISLAKISTVTKGEKRAALSIYKGACGKNQTFLQTNVPRVYVLRVSYPAIQQADEIFRRQVFPCHLYQQKHLHSRMSIEYSPGRKVMLYGQQQKTLCKNRSMCITVRLQTRGDPEQISEVYLTQLGVVLGFALFLPEMTDLVTPLMLCCDNSFSIVRLLHCQNSTPQEVDERQAHLTELVLGYYKETSSDRTVYKALQMSFRHRGIVNALLLFSPVLLLAALMVCALLIF</sequence>
<keyword evidence="2" id="KW-1185">Reference proteome</keyword>
<evidence type="ECO:0000313" key="2">
    <source>
        <dbReference type="Proteomes" id="UP000001548"/>
    </source>
</evidence>
<dbReference type="HOGENOM" id="CLU_661300_0_0_1"/>
<proteinExistence type="predicted"/>
<evidence type="ECO:0000313" key="1">
    <source>
        <dbReference type="EMBL" id="KAE8301413.1"/>
    </source>
</evidence>
<gene>
    <name evidence="1" type="ORF">GL50803_00103883</name>
</gene>
<dbReference type="VEuPathDB" id="GiardiaDB:GL50803_103883"/>
<dbReference type="Proteomes" id="UP000001548">
    <property type="component" value="Unassembled WGS sequence"/>
</dbReference>
<reference evidence="1 2" key="1">
    <citation type="journal article" date="2007" name="Science">
        <title>Genomic minimalism in the early diverging intestinal parasite Giardia lamblia.</title>
        <authorList>
            <person name="Morrison H.G."/>
            <person name="McArthur A.G."/>
            <person name="Gillin F.D."/>
            <person name="Aley S.B."/>
            <person name="Adam R.D."/>
            <person name="Olsen G.J."/>
            <person name="Best A.A."/>
            <person name="Cande W.Z."/>
            <person name="Chen F."/>
            <person name="Cipriano M.J."/>
            <person name="Davids B.J."/>
            <person name="Dawson S.C."/>
            <person name="Elmendorf H.G."/>
            <person name="Hehl A.B."/>
            <person name="Holder M.E."/>
            <person name="Huse S.M."/>
            <person name="Kim U.U."/>
            <person name="Lasek-Nesselquist E."/>
            <person name="Manning G."/>
            <person name="Nigam A."/>
            <person name="Nixon J.E."/>
            <person name="Palm D."/>
            <person name="Passamaneck N.E."/>
            <person name="Prabhu A."/>
            <person name="Reich C.I."/>
            <person name="Reiner D.S."/>
            <person name="Samuelson J."/>
            <person name="Svard S.G."/>
            <person name="Sogin M.L."/>
        </authorList>
    </citation>
    <scope>NUCLEOTIDE SEQUENCE [LARGE SCALE GENOMIC DNA]</scope>
    <source>
        <strain evidence="1 2">WB C6</strain>
    </source>
</reference>
<dbReference type="EMBL" id="AACB03000005">
    <property type="protein sequence ID" value="KAE8301413.1"/>
    <property type="molecule type" value="Genomic_DNA"/>
</dbReference>
<dbReference type="OMA" id="HEIYECA"/>
<organism evidence="1 2">
    <name type="scientific">Giardia intestinalis (strain ATCC 50803 / WB clone C6)</name>
    <name type="common">Giardia lamblia</name>
    <dbReference type="NCBI Taxonomy" id="184922"/>
    <lineage>
        <taxon>Eukaryota</taxon>
        <taxon>Metamonada</taxon>
        <taxon>Diplomonadida</taxon>
        <taxon>Hexamitidae</taxon>
        <taxon>Giardiinae</taxon>
        <taxon>Giardia</taxon>
    </lineage>
</organism>
<accession>D3KGX5</accession>
<comment type="caution">
    <text evidence="1">The sequence shown here is derived from an EMBL/GenBank/DDBJ whole genome shotgun (WGS) entry which is preliminary data.</text>
</comment>
<dbReference type="AlphaFoldDB" id="D3KGX5"/>